<dbReference type="AlphaFoldDB" id="K8NVL0"/>
<name>K8NVL0_9BRAD</name>
<gene>
    <name evidence="1" type="ORF">HMPREF9695_04257</name>
</gene>
<organism evidence="1 2">
    <name type="scientific">Afipia broomeae ATCC 49717</name>
    <dbReference type="NCBI Taxonomy" id="883078"/>
    <lineage>
        <taxon>Bacteria</taxon>
        <taxon>Pseudomonadati</taxon>
        <taxon>Pseudomonadota</taxon>
        <taxon>Alphaproteobacteria</taxon>
        <taxon>Hyphomicrobiales</taxon>
        <taxon>Nitrobacteraceae</taxon>
        <taxon>Afipia</taxon>
    </lineage>
</organism>
<accession>K8NVL0</accession>
<dbReference type="EMBL" id="AGWX01000005">
    <property type="protein sequence ID" value="EKS34347.1"/>
    <property type="molecule type" value="Genomic_DNA"/>
</dbReference>
<evidence type="ECO:0000313" key="2">
    <source>
        <dbReference type="Proteomes" id="UP000001096"/>
    </source>
</evidence>
<sequence>MPRTAHTIDQLIDEGTLNRTAIFKAIADGKLVAKKLGRRTIVLDEDYRAFLKNLPPARELKGSAGGAA</sequence>
<reference evidence="1 2" key="1">
    <citation type="submission" date="2012-04" db="EMBL/GenBank/DDBJ databases">
        <title>The Genome Sequence of Afipia broomeae ATCC 49717.</title>
        <authorList>
            <consortium name="The Broad Institute Genome Sequencing Platform"/>
            <person name="Earl A."/>
            <person name="Ward D."/>
            <person name="Feldgarden M."/>
            <person name="Gevers D."/>
            <person name="Huys G."/>
            <person name="Walker B."/>
            <person name="Young S.K."/>
            <person name="Zeng Q."/>
            <person name="Gargeya S."/>
            <person name="Fitzgerald M."/>
            <person name="Haas B."/>
            <person name="Abouelleil A."/>
            <person name="Alvarado L."/>
            <person name="Arachchi H.M."/>
            <person name="Berlin A."/>
            <person name="Chapman S.B."/>
            <person name="Goldberg J."/>
            <person name="Griggs A."/>
            <person name="Gujja S."/>
            <person name="Hansen M."/>
            <person name="Howarth C."/>
            <person name="Imamovic A."/>
            <person name="Larimer J."/>
            <person name="McCowen C."/>
            <person name="Montmayeur A."/>
            <person name="Murphy C."/>
            <person name="Neiman D."/>
            <person name="Pearson M."/>
            <person name="Priest M."/>
            <person name="Roberts A."/>
            <person name="Saif S."/>
            <person name="Shea T."/>
            <person name="Sisk P."/>
            <person name="Sykes S."/>
            <person name="Wortman J."/>
            <person name="Nusbaum C."/>
            <person name="Birren B."/>
        </authorList>
    </citation>
    <scope>NUCLEOTIDE SEQUENCE [LARGE SCALE GENOMIC DNA]</scope>
    <source>
        <strain evidence="1 2">ATCC 49717</strain>
    </source>
</reference>
<dbReference type="Proteomes" id="UP000001096">
    <property type="component" value="Unassembled WGS sequence"/>
</dbReference>
<keyword evidence="2" id="KW-1185">Reference proteome</keyword>
<evidence type="ECO:0008006" key="3">
    <source>
        <dbReference type="Google" id="ProtNLM"/>
    </source>
</evidence>
<protein>
    <recommendedName>
        <fullName evidence="3">Helix-turn-helix domain-containing protein</fullName>
    </recommendedName>
</protein>
<comment type="caution">
    <text evidence="1">The sequence shown here is derived from an EMBL/GenBank/DDBJ whole genome shotgun (WGS) entry which is preliminary data.</text>
</comment>
<dbReference type="eggNOG" id="ENOG50311GN">
    <property type="taxonomic scope" value="Bacteria"/>
</dbReference>
<evidence type="ECO:0000313" key="1">
    <source>
        <dbReference type="EMBL" id="EKS34347.1"/>
    </source>
</evidence>
<dbReference type="HOGENOM" id="CLU_2784656_0_0_5"/>
<dbReference type="RefSeq" id="WP_006022957.1">
    <property type="nucleotide sequence ID" value="NZ_KB375284.1"/>
</dbReference>
<proteinExistence type="predicted"/>